<dbReference type="PANTHER" id="PTHR25465:SF31">
    <property type="entry name" value="RING-TYPE DOMAIN-CONTAINING PROTEIN"/>
    <property type="match status" value="1"/>
</dbReference>
<dbReference type="InterPro" id="IPR051051">
    <property type="entry name" value="E3_ubiq-ligase_TRIM/RNF"/>
</dbReference>
<dbReference type="InterPro" id="IPR001841">
    <property type="entry name" value="Znf_RING"/>
</dbReference>
<evidence type="ECO:0000256" key="2">
    <source>
        <dbReference type="ARBA" id="ARBA00022771"/>
    </source>
</evidence>
<accession>A0A8C4QB82</accession>
<evidence type="ECO:0000313" key="7">
    <source>
        <dbReference type="Proteomes" id="UP000694388"/>
    </source>
</evidence>
<dbReference type="GeneTree" id="ENSGT01030000234583"/>
<evidence type="ECO:0000256" key="4">
    <source>
        <dbReference type="PROSITE-ProRule" id="PRU00175"/>
    </source>
</evidence>
<dbReference type="InterPro" id="IPR013083">
    <property type="entry name" value="Znf_RING/FYVE/PHD"/>
</dbReference>
<organism evidence="6 7">
    <name type="scientific">Eptatretus burgeri</name>
    <name type="common">Inshore hagfish</name>
    <dbReference type="NCBI Taxonomy" id="7764"/>
    <lineage>
        <taxon>Eukaryota</taxon>
        <taxon>Metazoa</taxon>
        <taxon>Chordata</taxon>
        <taxon>Craniata</taxon>
        <taxon>Vertebrata</taxon>
        <taxon>Cyclostomata</taxon>
        <taxon>Myxini</taxon>
        <taxon>Myxiniformes</taxon>
        <taxon>Myxinidae</taxon>
        <taxon>Eptatretinae</taxon>
        <taxon>Eptatretus</taxon>
    </lineage>
</organism>
<evidence type="ECO:0000256" key="3">
    <source>
        <dbReference type="ARBA" id="ARBA00022833"/>
    </source>
</evidence>
<dbReference type="Ensembl" id="ENSEBUT00000012839.1">
    <property type="protein sequence ID" value="ENSEBUP00000012263.1"/>
    <property type="gene ID" value="ENSEBUG00000007816.1"/>
</dbReference>
<dbReference type="Gene3D" id="3.30.40.10">
    <property type="entry name" value="Zinc/RING finger domain, C3HC4 (zinc finger)"/>
    <property type="match status" value="1"/>
</dbReference>
<feature type="domain" description="RING-type" evidence="5">
    <location>
        <begin position="18"/>
        <end position="61"/>
    </location>
</feature>
<evidence type="ECO:0000256" key="1">
    <source>
        <dbReference type="ARBA" id="ARBA00022723"/>
    </source>
</evidence>
<dbReference type="Gene3D" id="3.30.160.60">
    <property type="entry name" value="Classic Zinc Finger"/>
    <property type="match status" value="1"/>
</dbReference>
<dbReference type="InterPro" id="IPR017907">
    <property type="entry name" value="Znf_RING_CS"/>
</dbReference>
<dbReference type="PROSITE" id="PS50089">
    <property type="entry name" value="ZF_RING_2"/>
    <property type="match status" value="1"/>
</dbReference>
<reference evidence="6" key="1">
    <citation type="submission" date="2025-08" db="UniProtKB">
        <authorList>
            <consortium name="Ensembl"/>
        </authorList>
    </citation>
    <scope>IDENTIFICATION</scope>
</reference>
<dbReference type="SUPFAM" id="SSF57850">
    <property type="entry name" value="RING/U-box"/>
    <property type="match status" value="1"/>
</dbReference>
<dbReference type="PROSITE" id="PS00518">
    <property type="entry name" value="ZF_RING_1"/>
    <property type="match status" value="1"/>
</dbReference>
<proteinExistence type="predicted"/>
<sequence length="184" mass="20909">MGFFRFLDEGNSLDELKCPVCFELYEEPIALPCGHSFCRVCIETSWESRGDDTSCVCPNCHEVFPEKTKLKKNVIIANLVEKIKLKKREVGLGVDVQNVEHGDVKVKEGMKSWATDSSCEVCKREAAKKCVPCQILCCEQHVEAHKQKGHKLVDPRVKIEELRCIDHEKPILLYCEDDGSLIWG</sequence>
<dbReference type="SMART" id="SM00184">
    <property type="entry name" value="RING"/>
    <property type="match status" value="1"/>
</dbReference>
<dbReference type="PANTHER" id="PTHR25465">
    <property type="entry name" value="B-BOX DOMAIN CONTAINING"/>
    <property type="match status" value="1"/>
</dbReference>
<keyword evidence="2 4" id="KW-0863">Zinc-finger</keyword>
<protein>
    <recommendedName>
        <fullName evidence="5">RING-type domain-containing protein</fullName>
    </recommendedName>
</protein>
<dbReference type="InterPro" id="IPR027370">
    <property type="entry name" value="Znf-RING_euk"/>
</dbReference>
<name>A0A8C4QB82_EPTBU</name>
<dbReference type="Proteomes" id="UP000694388">
    <property type="component" value="Unplaced"/>
</dbReference>
<evidence type="ECO:0000313" key="6">
    <source>
        <dbReference type="Ensembl" id="ENSEBUP00000012263.1"/>
    </source>
</evidence>
<keyword evidence="3" id="KW-0862">Zinc</keyword>
<dbReference type="GO" id="GO:0008270">
    <property type="term" value="F:zinc ion binding"/>
    <property type="evidence" value="ECO:0007669"/>
    <property type="project" value="UniProtKB-KW"/>
</dbReference>
<reference evidence="6" key="2">
    <citation type="submission" date="2025-09" db="UniProtKB">
        <authorList>
            <consortium name="Ensembl"/>
        </authorList>
    </citation>
    <scope>IDENTIFICATION</scope>
</reference>
<keyword evidence="1" id="KW-0479">Metal-binding</keyword>
<dbReference type="Pfam" id="PF13445">
    <property type="entry name" value="zf-RING_UBOX"/>
    <property type="match status" value="1"/>
</dbReference>
<evidence type="ECO:0000259" key="5">
    <source>
        <dbReference type="PROSITE" id="PS50089"/>
    </source>
</evidence>
<dbReference type="AlphaFoldDB" id="A0A8C4QB82"/>
<dbReference type="OMA" id="DEHNSHE"/>
<keyword evidence="7" id="KW-1185">Reference proteome</keyword>